<evidence type="ECO:0000256" key="1">
    <source>
        <dbReference type="SAM" id="SignalP"/>
    </source>
</evidence>
<keyword evidence="1" id="KW-0732">Signal</keyword>
<comment type="caution">
    <text evidence="2">The sequence shown here is derived from an EMBL/GenBank/DDBJ whole genome shotgun (WGS) entry which is preliminary data.</text>
</comment>
<sequence>MKRILIPMLHLLVIQGPACAGVIKGTIRQVVDGETRMAVGGVSVGIIGPGEGSRLDHMKALGEAHVAKRVAMFDGDGKFSMENVPEGVPLYLSVFMRSGYGKFLTTTLTPGQVLDISQVIPDAKSGGVVCTGKITWPADVPAQGKTIRMIALSGKNNDWVYVDGSLGDGLFKFENVRPGVYRLGVHATSGDGGDRYDEAEITVAEDRKSPLEIVMP</sequence>
<evidence type="ECO:0000313" key="3">
    <source>
        <dbReference type="Proteomes" id="UP000600139"/>
    </source>
</evidence>
<organism evidence="2 3">
    <name type="scientific">Luteolibacter yonseiensis</name>
    <dbReference type="NCBI Taxonomy" id="1144680"/>
    <lineage>
        <taxon>Bacteria</taxon>
        <taxon>Pseudomonadati</taxon>
        <taxon>Verrucomicrobiota</taxon>
        <taxon>Verrucomicrobiia</taxon>
        <taxon>Verrucomicrobiales</taxon>
        <taxon>Verrucomicrobiaceae</taxon>
        <taxon>Luteolibacter</taxon>
    </lineage>
</organism>
<dbReference type="Proteomes" id="UP000600139">
    <property type="component" value="Unassembled WGS sequence"/>
</dbReference>
<reference evidence="2" key="1">
    <citation type="submission" date="2021-01" db="EMBL/GenBank/DDBJ databases">
        <title>Modified the classification status of verrucomicrobia.</title>
        <authorList>
            <person name="Feng X."/>
        </authorList>
    </citation>
    <scope>NUCLEOTIDE SEQUENCE</scope>
    <source>
        <strain evidence="2">JCM 18052</strain>
    </source>
</reference>
<keyword evidence="3" id="KW-1185">Reference proteome</keyword>
<feature type="signal peptide" evidence="1">
    <location>
        <begin position="1"/>
        <end position="20"/>
    </location>
</feature>
<gene>
    <name evidence="2" type="ORF">JIN84_05990</name>
</gene>
<protein>
    <recommendedName>
        <fullName evidence="4">Carboxypeptidase regulatory-like domain-containing protein</fullName>
    </recommendedName>
</protein>
<proteinExistence type="predicted"/>
<feature type="chain" id="PRO_5036816653" description="Carboxypeptidase regulatory-like domain-containing protein" evidence="1">
    <location>
        <begin position="21"/>
        <end position="216"/>
    </location>
</feature>
<dbReference type="AlphaFoldDB" id="A0A934V9H6"/>
<evidence type="ECO:0000313" key="2">
    <source>
        <dbReference type="EMBL" id="MBK1815153.1"/>
    </source>
</evidence>
<evidence type="ECO:0008006" key="4">
    <source>
        <dbReference type="Google" id="ProtNLM"/>
    </source>
</evidence>
<name>A0A934V9H6_9BACT</name>
<dbReference type="RefSeq" id="WP_200350123.1">
    <property type="nucleotide sequence ID" value="NZ_BAABHZ010000005.1"/>
</dbReference>
<dbReference type="EMBL" id="JAENIK010000005">
    <property type="protein sequence ID" value="MBK1815153.1"/>
    <property type="molecule type" value="Genomic_DNA"/>
</dbReference>
<accession>A0A934V9H6</accession>